<gene>
    <name evidence="1" type="ORF">UFOPK3174_00961</name>
</gene>
<dbReference type="EMBL" id="CAFABH010000015">
    <property type="protein sequence ID" value="CAB4829917.1"/>
    <property type="molecule type" value="Genomic_DNA"/>
</dbReference>
<accession>A0A6J7AAQ4</accession>
<dbReference type="AlphaFoldDB" id="A0A6J7AAQ4"/>
<proteinExistence type="predicted"/>
<protein>
    <submittedName>
        <fullName evidence="1">Unannotated protein</fullName>
    </submittedName>
</protein>
<sequence>MQSKLWKVALGLTMVGCAENLPISKAWSVLDIPTIRQIDPKPIWRTYADAVVQCVGKPALTPYDSLHWFWAERIPDGFGGMPVQSSQIAVLTEYHVGNIVITPTLGDEKSTIKNAETHAMYQTGDESPEYFSTKCGNLVVAQ</sequence>
<organism evidence="1">
    <name type="scientific">freshwater metagenome</name>
    <dbReference type="NCBI Taxonomy" id="449393"/>
    <lineage>
        <taxon>unclassified sequences</taxon>
        <taxon>metagenomes</taxon>
        <taxon>ecological metagenomes</taxon>
    </lineage>
</organism>
<name>A0A6J7AAQ4_9ZZZZ</name>
<reference evidence="1" key="1">
    <citation type="submission" date="2020-05" db="EMBL/GenBank/DDBJ databases">
        <authorList>
            <person name="Chiriac C."/>
            <person name="Salcher M."/>
            <person name="Ghai R."/>
            <person name="Kavagutti S V."/>
        </authorList>
    </citation>
    <scope>NUCLEOTIDE SEQUENCE</scope>
</reference>
<evidence type="ECO:0000313" key="1">
    <source>
        <dbReference type="EMBL" id="CAB4829917.1"/>
    </source>
</evidence>